<feature type="region of interest" description="Disordered" evidence="5">
    <location>
        <begin position="2212"/>
        <end position="2238"/>
    </location>
</feature>
<evidence type="ECO:0000313" key="8">
    <source>
        <dbReference type="EMBL" id="KAL1529268.1"/>
    </source>
</evidence>
<keyword evidence="9" id="KW-1185">Reference proteome</keyword>
<dbReference type="GO" id="GO:0005509">
    <property type="term" value="F:calcium ion binding"/>
    <property type="evidence" value="ECO:0007669"/>
    <property type="project" value="InterPro"/>
</dbReference>
<dbReference type="Gene3D" id="1.10.238.10">
    <property type="entry name" value="EF-hand"/>
    <property type="match status" value="1"/>
</dbReference>
<feature type="compositionally biased region" description="Low complexity" evidence="5">
    <location>
        <begin position="170"/>
        <end position="183"/>
    </location>
</feature>
<dbReference type="SUPFAM" id="SSF56112">
    <property type="entry name" value="Protein kinase-like (PK-like)"/>
    <property type="match status" value="1"/>
</dbReference>
<protein>
    <submittedName>
        <fullName evidence="8">Uncharacterized protein</fullName>
    </submittedName>
</protein>
<dbReference type="PANTHER" id="PTHR24114:SF2">
    <property type="entry name" value="F-BOX DOMAIN-CONTAINING PROTEIN-RELATED"/>
    <property type="match status" value="1"/>
</dbReference>
<evidence type="ECO:0000256" key="1">
    <source>
        <dbReference type="ARBA" id="ARBA00022741"/>
    </source>
</evidence>
<proteinExistence type="predicted"/>
<gene>
    <name evidence="8" type="ORF">AB1Y20_000222</name>
</gene>
<dbReference type="InterPro" id="IPR002745">
    <property type="entry name" value="Ptrans_KptA/Tpt1"/>
</dbReference>
<dbReference type="SMART" id="SM00054">
    <property type="entry name" value="EFh"/>
    <property type="match status" value="2"/>
</dbReference>
<keyword evidence="1" id="KW-0547">Nucleotide-binding</keyword>
<feature type="domain" description="EF-hand" evidence="6">
    <location>
        <begin position="3431"/>
        <end position="3466"/>
    </location>
</feature>
<feature type="compositionally biased region" description="Basic and acidic residues" evidence="5">
    <location>
        <begin position="1557"/>
        <end position="1566"/>
    </location>
</feature>
<dbReference type="SUPFAM" id="SSF52047">
    <property type="entry name" value="RNI-like"/>
    <property type="match status" value="1"/>
</dbReference>
<reference evidence="8 9" key="1">
    <citation type="journal article" date="2024" name="Science">
        <title>Giant polyketide synthase enzymes in the biosynthesis of giant marine polyether toxins.</title>
        <authorList>
            <person name="Fallon T.R."/>
            <person name="Shende V.V."/>
            <person name="Wierzbicki I.H."/>
            <person name="Pendleton A.L."/>
            <person name="Watervoot N.F."/>
            <person name="Auber R.P."/>
            <person name="Gonzalez D.J."/>
            <person name="Wisecaver J.H."/>
            <person name="Moore B.S."/>
        </authorList>
    </citation>
    <scope>NUCLEOTIDE SEQUENCE [LARGE SCALE GENOMIC DNA]</scope>
    <source>
        <strain evidence="8 9">12B1</strain>
    </source>
</reference>
<dbReference type="InterPro" id="IPR007111">
    <property type="entry name" value="NACHT_NTPase"/>
</dbReference>
<dbReference type="Proteomes" id="UP001515480">
    <property type="component" value="Unassembled WGS sequence"/>
</dbReference>
<feature type="region of interest" description="Disordered" evidence="5">
    <location>
        <begin position="1470"/>
        <end position="1643"/>
    </location>
</feature>
<feature type="domain" description="EF-hand" evidence="6">
    <location>
        <begin position="3395"/>
        <end position="3430"/>
    </location>
</feature>
<comment type="caution">
    <text evidence="8">The sequence shown here is derived from an EMBL/GenBank/DDBJ whole genome shotgun (WGS) entry which is preliminary data.</text>
</comment>
<feature type="compositionally biased region" description="Basic and acidic residues" evidence="5">
    <location>
        <begin position="2464"/>
        <end position="2479"/>
    </location>
</feature>
<feature type="domain" description="NACHT" evidence="7">
    <location>
        <begin position="1911"/>
        <end position="2045"/>
    </location>
</feature>
<dbReference type="Gene3D" id="3.40.50.300">
    <property type="entry name" value="P-loop containing nucleotide triphosphate hydrolases"/>
    <property type="match status" value="1"/>
</dbReference>
<feature type="compositionally biased region" description="Polar residues" evidence="5">
    <location>
        <begin position="1528"/>
        <end position="1552"/>
    </location>
</feature>
<evidence type="ECO:0000259" key="7">
    <source>
        <dbReference type="PROSITE" id="PS50837"/>
    </source>
</evidence>
<dbReference type="Pfam" id="PF01885">
    <property type="entry name" value="PTS_2-RNA"/>
    <property type="match status" value="1"/>
</dbReference>
<feature type="compositionally biased region" description="Basic and acidic residues" evidence="5">
    <location>
        <begin position="2212"/>
        <end position="2229"/>
    </location>
</feature>
<dbReference type="InterPro" id="IPR027417">
    <property type="entry name" value="P-loop_NTPase"/>
</dbReference>
<evidence type="ECO:0000256" key="2">
    <source>
        <dbReference type="ARBA" id="ARBA00022837"/>
    </source>
</evidence>
<sequence>MSLAPRDGEGRRPSPSRANGKDPRTSIGMPSSARASPGGRTPPASFRQASARTPKAKPPLSPHLAQNPARAATDPGTGSIKANRNPVVEPNATDSRAKTTKSEGSCEQLNDHSEDSASLSGRSKGGSASPRSNGALSAKGKPKPTATPSNGEVGHASEKAEVAELQQLFSPRDPSSRSSPTDPVAVSAQPILPTGGEASCPGVSRHDSPPEFNESDSSSLLLEGHEVWRQCAVGPNGETMGKLLRLPSETDVDGNSALAPELAYFGAQCVQFDDDLLSNGIPLGQSSHIPLSPSLGSEAAVHGLRLDSSVYIWVNIHRAISEGRLSFYVLETGTIVTKGDSSGRLPPQFFSLVVQLKDGLDGHPSKFAHLHLIERLYPGCSVIRVSKLHGGFSGSLVLNVDAEVSGTPIEPTVLKIDSAANTNEEVERTRRISELVGAEAIRAVRGPMYCGQDGEDKTEKEISLHLKADLGGVVLEMAGACWVMPQFYGKVGKVKLLTTFKDQLIAVLNGEKELESCDPIALLRALWGPGGPLSNLSIKTCTQGKPALDSEGFIADTRKNLLKEAVRAFLPPPDLEHLAKSRGFIPPPALVKLLSRGSDTISKRSAFKNSLVLQAAPETFKEESFAPLIGLFEALEALGTSEQKSWVADWCPLLTHQHGDLNAANVLVDVHDGLWLIDFAKSGLAMPFVDAAKIISCLLLEYYPIPMSFAEAKSAELKKLKNALQEAMSRTNECLAVIDYLFMNHEDGSQSADGTCSDGCPELWRMRLHTSTSAPAGWPARAKHLLGIVCHVLGLALDLTRKCLHEHKKGKDTGGGASGSSQGEIAPPDLHVIAFALPLLKDSIGALYYVDLVSGQKLVAWHLVRHCAAASVSSLPRCPTLPPNHGMRSQSGLAFAADLLVILLSGFDERHEGGEGSPTLCLVKSQERYATALLGVDLIPVDDSRELTTRRFGFDDMSQITLPWIQPSSGVVEGILAELQADINCESALRDLAPSITPNMQLSEATTVLQSLENMRPLSSALREWLDRAKQSVELFQLSALRVSLIAAEAELAQSDALILRNHMQPEVAKLRESRTDANEEVTVAAPLKLLGMQAEAHEAAITSDIWKEYLREEMVALSQMVSALREKHSEISKEVTKHKRSHDFAEAEVHRLERLQQEEIEKALDATEKDMSPVDVEQSPEVELAAPDQATSVSHGAEEVESSQMALAKAEAAARKVVLDRSLLRQSQVDKWLATVGKERDCIEAQQALLLELVTLSNKVKTASEARTVAMEALRSTLQHGLNSSEWQGLATFFCRRLRERGAHGLRQYKPGQALYVHVDDEWCDAIVVEAPSERSSGLHKLRSAHSAEEKEFSMQLSPFNHGLSVVSAHLLLLTSRPNGIDAQRFAAEGFHTLQLLPLTDSQQQSVVERRLGVGQQEEDSHIRRAATQLMQYIRTRVPKDVSTGERVTGNPLMLSMVLSIFESLTSQAAEGATEEQDPALSSEVDEDAVVEPEKPHKRPSQKEAAGTANAIESEKKTSVPDRDRTVSQSKNSDKPTSPNKKVSNSTVAQTSKPAKAKDGGKKGPDASPAPAKPAADSEKPEKPKKSGARVSAPQNKEKPEKQVTLNKDDIQGAPAEAAPVPERKSSTNKKGLSKEGSKKKVLKTLDEKDSTPVYPLMISLQQDPAALVMLMNLHSAAFEVTSAQFDVDTLPSTSAFELIAVKSKGRLGMVKIGKELGMRFADRIDFPDEWVEADKHGIEHDGWQGSGSLELEVAWDSKAIRIKVYPWLSYGCSNGARFMMRKVGQPEGQCVTVQRIFEDDRCVVRIDGFSKVTVSLNVCNHVPALMSAAAYEEARTRYCESVLRTEDKVEDAITGNELQIKEQLIFMGAQELPDGCNPGEFMNVRDVPQLVKLLVAPSPKRLTGAHSAHPVLCRAGPGTGKTWMVKQSLFLLASELSGNKAGDGIRLVPIVVFVQRIVRLLTELGDDPMSLMSDSEGLLRWYIRNEFANRKEQRDMLLLAYDMRALVVLLDGVDEAAGLREIVEAFVHYELVPSGNRLVVTSRLEGVDLVDYKAHFVIMNLLPLSQEQQRNVIQMQLQGNTFFEHLVSISECRKLMDKKYHATVPSEEFRSQLEALTFHGDTTKAAHNDAGAAISNQHAKPQSAESKSHPENQAKEKTKENAHGHGKDAGDHGGNPALLDALDAELHAFSSSFTRIHVLQALQKIRLNEKGKQLSKGKDAPQLKSDSDQLTSPMAPAPSSDLVVELLGDEDVNNILVEIGLVRKYLTSDPGKKKQAHQHAHDHLDSRGMPTSWIWTQVTSLADSHFEDYEDMKPFFIEALHALGTAAGVPAALLNVELEERNPVDFWATTADHPDDAVFSTPIAWLGSGTIVCTTSEQLLSLAKKLIGGFEKERDGEMIRVRVIDIVNHFSPKEYHPAHVRDMIFYLRVDWDDQSVVFKLEVAHADLVEEYNKFKDGFLRESSDAVDEKEQEKEANQRRSKKAKMSELMGNDVQVGKAEASKGPPEKESAEIGTRTVKVMEKKLDLRTAISQIAPKSHPLHVPVTTLCEFVSTPPTSNETLLFKTGKQMLALMAVANQESGRREFTSNHVACVLGGTPEELGLWARLDLSEGVPLCATLAKQTDKAPAQYQFKHLSFQEGLYAEYLLGLVRSLQSSKGWGGWKDDEAAAGFLNNRYMANTCRIAAGHLGSLLAQQHPSLESVELVESLLRHMPNKAKDELGKALLENKACKLGFLSCDMFVLDEETEALTWPKEATTSDAMLLAGVLKTNTRVMTFNLSPGASLPNNARSVLGKALLNNPSSKLAFCNDFGLTEGVTSCEFDLSRSELKDVEPFRLLAGCLRGNRTVTQLTLRQLRQEQIETLAIALRTNPTISQLTLMQTIRTGGQMTVQLPVPHLSGLTAEVMSEVDLSRTCIEGCLGKIACETIGALIEKNSFLTSLNLSSTGLGLAISAESEELGKQFGIVLKEVLALESCTLQHLDLSSNSGLDGQEDNMCRLGLFSCDVFQITSSLEELSGFQGSISLECFKLLAGVLKYNSTLKRVHLASSGLTGLAAGFFNIALRHNKTLEHIDMSKNPIVDENSLQGISLIAEHIPQHPMLQSLNVDGSSLPLTKLRGAETLVELPFSFCELSDDLKLSIARNPLERPSVEQSRMGINGIRRFFGYNKPTRGAASDSEIQIELHLDIQNVEASRPKGRDGAGLSRHDWAGPASLNLVFNCFNCAWKWDLQGESDKVGPEEEFELTAAFNFQTVGKIRAAKNSDETLSDRVTFTNRWLPWHSSDPSVGDQTIVVTFPYRLKGGAKDHQARLRLRPWLAYACSTGARLKTPEGAFGTVSSIHDDDTIEVLFDNNVDDIVREHEARKLEPPPVEEVPQEDHVESKPLLEQLREIIAANAKNVHDVFAAFDANGDGGISAEEFKQVLPMLGLTVASSEVEDMFRKFDTSGDGVLNYEELRKMLRLAHTQKHIKPSSRAESSKESGETHSFPKFGSSNHSQNHQGSSWSVEKGAKHKEPKKGKPNLAGLDKGGTKRLSAIIDPTPHTIAKAGRFRYKPGVKIMLLSTGKWVDACIEEYYGVQAGSRHLVTLGVPTDTGDVVDNVILDLNESNHGKLLFSSVARYSEARMHFAAGLLTKSSTIRDDVVARDLQVADQRIYLECMDSRRFARASQERDSLQPLRAATSDQKLPRMCMKSPSENFELMLRQPGDEELPLDQALSSKVFGSLTLTSFIDDLISDLNFKVRLVQVGSRHEQELVHKKVSWNI</sequence>
<feature type="compositionally biased region" description="Low complexity" evidence="5">
    <location>
        <begin position="3491"/>
        <end position="3503"/>
    </location>
</feature>
<feature type="region of interest" description="Disordered" evidence="5">
    <location>
        <begin position="2464"/>
        <end position="2514"/>
    </location>
</feature>
<feature type="compositionally biased region" description="Basic residues" evidence="5">
    <location>
        <begin position="3510"/>
        <end position="3519"/>
    </location>
</feature>
<dbReference type="PROSITE" id="PS50837">
    <property type="entry name" value="NACHT"/>
    <property type="match status" value="1"/>
</dbReference>
<feature type="compositionally biased region" description="Acidic residues" evidence="5">
    <location>
        <begin position="1474"/>
        <end position="1492"/>
    </location>
</feature>
<dbReference type="InterPro" id="IPR002048">
    <property type="entry name" value="EF_hand_dom"/>
</dbReference>
<feature type="compositionally biased region" description="Basic and acidic residues" evidence="5">
    <location>
        <begin position="1634"/>
        <end position="1643"/>
    </location>
</feature>
<dbReference type="GO" id="GO:0016740">
    <property type="term" value="F:transferase activity"/>
    <property type="evidence" value="ECO:0007669"/>
    <property type="project" value="InterPro"/>
</dbReference>
<dbReference type="Gene3D" id="3.80.10.10">
    <property type="entry name" value="Ribonuclease Inhibitor"/>
    <property type="match status" value="2"/>
</dbReference>
<feature type="compositionally biased region" description="Basic and acidic residues" evidence="5">
    <location>
        <begin position="1514"/>
        <end position="1527"/>
    </location>
</feature>
<dbReference type="InterPro" id="IPR032675">
    <property type="entry name" value="LRR_dom_sf"/>
</dbReference>
<keyword evidence="3" id="KW-0067">ATP-binding</keyword>
<feature type="compositionally biased region" description="Basic and acidic residues" evidence="5">
    <location>
        <begin position="1577"/>
        <end position="1586"/>
    </location>
</feature>
<feature type="coiled-coil region" evidence="4">
    <location>
        <begin position="1108"/>
        <end position="1163"/>
    </location>
</feature>
<accession>A0AB34K7K3</accession>
<evidence type="ECO:0000256" key="3">
    <source>
        <dbReference type="ARBA" id="ARBA00022840"/>
    </source>
</evidence>
<dbReference type="GO" id="GO:0005524">
    <property type="term" value="F:ATP binding"/>
    <property type="evidence" value="ECO:0007669"/>
    <property type="project" value="UniProtKB-KW"/>
</dbReference>
<dbReference type="InterPro" id="IPR018247">
    <property type="entry name" value="EF_Hand_1_Ca_BS"/>
</dbReference>
<evidence type="ECO:0000256" key="4">
    <source>
        <dbReference type="SAM" id="Coils"/>
    </source>
</evidence>
<keyword evidence="2" id="KW-0106">Calcium</keyword>
<dbReference type="SUPFAM" id="SSF47473">
    <property type="entry name" value="EF-hand"/>
    <property type="match status" value="1"/>
</dbReference>
<dbReference type="PROSITE" id="PS50222">
    <property type="entry name" value="EF_HAND_2"/>
    <property type="match status" value="2"/>
</dbReference>
<feature type="compositionally biased region" description="Basic and acidic residues" evidence="5">
    <location>
        <begin position="1597"/>
        <end position="1612"/>
    </location>
</feature>
<dbReference type="InterPro" id="IPR011992">
    <property type="entry name" value="EF-hand-dom_pair"/>
</dbReference>
<dbReference type="InterPro" id="IPR011009">
    <property type="entry name" value="Kinase-like_dom_sf"/>
</dbReference>
<feature type="compositionally biased region" description="Basic and acidic residues" evidence="5">
    <location>
        <begin position="2148"/>
        <end position="2173"/>
    </location>
</feature>
<name>A0AB34K7K3_PRYPA</name>
<feature type="region of interest" description="Disordered" evidence="5">
    <location>
        <begin position="1"/>
        <end position="218"/>
    </location>
</feature>
<evidence type="ECO:0000256" key="5">
    <source>
        <dbReference type="SAM" id="MobiDB-lite"/>
    </source>
</evidence>
<dbReference type="PANTHER" id="PTHR24114">
    <property type="entry name" value="LEUCINE RICH REPEAT FAMILY PROTEIN"/>
    <property type="match status" value="1"/>
</dbReference>
<feature type="region of interest" description="Disordered" evidence="5">
    <location>
        <begin position="3464"/>
        <end position="3530"/>
    </location>
</feature>
<keyword evidence="4" id="KW-0175">Coiled coil</keyword>
<dbReference type="Pfam" id="PF13499">
    <property type="entry name" value="EF-hand_7"/>
    <property type="match status" value="1"/>
</dbReference>
<feature type="compositionally biased region" description="Basic and acidic residues" evidence="5">
    <location>
        <begin position="1"/>
        <end position="12"/>
    </location>
</feature>
<evidence type="ECO:0000259" key="6">
    <source>
        <dbReference type="PROSITE" id="PS50222"/>
    </source>
</evidence>
<dbReference type="InterPro" id="IPR052394">
    <property type="entry name" value="LRR-containing"/>
</dbReference>
<feature type="compositionally biased region" description="Polar residues" evidence="5">
    <location>
        <begin position="2136"/>
        <end position="2147"/>
    </location>
</feature>
<feature type="compositionally biased region" description="Low complexity" evidence="5">
    <location>
        <begin position="1567"/>
        <end position="1576"/>
    </location>
</feature>
<dbReference type="CDD" id="cd00051">
    <property type="entry name" value="EFh"/>
    <property type="match status" value="1"/>
</dbReference>
<feature type="region of interest" description="Disordered" evidence="5">
    <location>
        <begin position="2136"/>
        <end position="2178"/>
    </location>
</feature>
<organism evidence="8 9">
    <name type="scientific">Prymnesium parvum</name>
    <name type="common">Toxic golden alga</name>
    <dbReference type="NCBI Taxonomy" id="97485"/>
    <lineage>
        <taxon>Eukaryota</taxon>
        <taxon>Haptista</taxon>
        <taxon>Haptophyta</taxon>
        <taxon>Prymnesiophyceae</taxon>
        <taxon>Prymnesiales</taxon>
        <taxon>Prymnesiaceae</taxon>
        <taxon>Prymnesium</taxon>
    </lineage>
</organism>
<evidence type="ECO:0000313" key="9">
    <source>
        <dbReference type="Proteomes" id="UP001515480"/>
    </source>
</evidence>
<dbReference type="EMBL" id="JBGBPQ010000001">
    <property type="protein sequence ID" value="KAL1529268.1"/>
    <property type="molecule type" value="Genomic_DNA"/>
</dbReference>
<dbReference type="PROSITE" id="PS00018">
    <property type="entry name" value="EF_HAND_1"/>
    <property type="match status" value="1"/>
</dbReference>